<evidence type="ECO:0000313" key="2">
    <source>
        <dbReference type="EMBL" id="OGE89325.1"/>
    </source>
</evidence>
<dbReference type="InterPro" id="IPR029063">
    <property type="entry name" value="SAM-dependent_MTases_sf"/>
</dbReference>
<organism evidence="2 3">
    <name type="scientific">Candidatus Doudnabacteria bacterium RIFCSPHIGHO2_01_FULL_50_11</name>
    <dbReference type="NCBI Taxonomy" id="1817828"/>
    <lineage>
        <taxon>Bacteria</taxon>
        <taxon>Candidatus Doudnaibacteriota</taxon>
    </lineage>
</organism>
<dbReference type="Pfam" id="PF05050">
    <property type="entry name" value="Methyltransf_21"/>
    <property type="match status" value="1"/>
</dbReference>
<comment type="caution">
    <text evidence="2">The sequence shown here is derived from an EMBL/GenBank/DDBJ whole genome shotgun (WGS) entry which is preliminary data.</text>
</comment>
<evidence type="ECO:0000313" key="3">
    <source>
        <dbReference type="Proteomes" id="UP000178377"/>
    </source>
</evidence>
<dbReference type="Gene3D" id="3.40.50.150">
    <property type="entry name" value="Vaccinia Virus protein VP39"/>
    <property type="match status" value="1"/>
</dbReference>
<protein>
    <recommendedName>
        <fullName evidence="1">Methyltransferase FkbM domain-containing protein</fullName>
    </recommendedName>
</protein>
<gene>
    <name evidence="2" type="ORF">A2722_02950</name>
</gene>
<accession>A0A1F5PHF5</accession>
<feature type="domain" description="Methyltransferase FkbM" evidence="1">
    <location>
        <begin position="89"/>
        <end position="253"/>
    </location>
</feature>
<proteinExistence type="predicted"/>
<dbReference type="NCBIfam" id="TIGR01444">
    <property type="entry name" value="fkbM_fam"/>
    <property type="match status" value="1"/>
</dbReference>
<dbReference type="Proteomes" id="UP000178377">
    <property type="component" value="Unassembled WGS sequence"/>
</dbReference>
<dbReference type="AlphaFoldDB" id="A0A1F5PHF5"/>
<evidence type="ECO:0000259" key="1">
    <source>
        <dbReference type="Pfam" id="PF05050"/>
    </source>
</evidence>
<dbReference type="SUPFAM" id="SSF53335">
    <property type="entry name" value="S-adenosyl-L-methionine-dependent methyltransferases"/>
    <property type="match status" value="1"/>
</dbReference>
<sequence length="295" mass="33451">MSQFKSILQSIYRRIASVLSGRGLGKLFLFQAVNIFFLRSLKTTMAKVQGQMMYIDPQDSLQLSVKGIYEPFETSLVDRLLAPGDVAVDIGAHIGYYTLLYARRVGSRGHVYAFEPSRENFLLLRKNITLNHYEKRVTALQKAVSAATGTGRLYTSTVNAGDHHMYPSSENRVFEYVQTLRLDNFFAGQPVSISLLKMDIQGSEGGALKGMQGLMRQGRIKKILMEFWPIGMKEYGMEAAEVLELIQSLGYRLHMLVETERVIVPIHAQQLLARYTPEKRNHTNILCLKDNVLIR</sequence>
<dbReference type="PANTHER" id="PTHR34203:SF15">
    <property type="entry name" value="SLL1173 PROTEIN"/>
    <property type="match status" value="1"/>
</dbReference>
<dbReference type="PANTHER" id="PTHR34203">
    <property type="entry name" value="METHYLTRANSFERASE, FKBM FAMILY PROTEIN"/>
    <property type="match status" value="1"/>
</dbReference>
<dbReference type="EMBL" id="MFEO01000023">
    <property type="protein sequence ID" value="OGE89325.1"/>
    <property type="molecule type" value="Genomic_DNA"/>
</dbReference>
<dbReference type="STRING" id="1817828.A2722_02950"/>
<dbReference type="InterPro" id="IPR006342">
    <property type="entry name" value="FkbM_mtfrase"/>
</dbReference>
<name>A0A1F5PHF5_9BACT</name>
<dbReference type="InterPro" id="IPR052514">
    <property type="entry name" value="SAM-dependent_MTase"/>
</dbReference>
<reference evidence="2 3" key="1">
    <citation type="journal article" date="2016" name="Nat. Commun.">
        <title>Thousands of microbial genomes shed light on interconnected biogeochemical processes in an aquifer system.</title>
        <authorList>
            <person name="Anantharaman K."/>
            <person name="Brown C.T."/>
            <person name="Hug L.A."/>
            <person name="Sharon I."/>
            <person name="Castelle C.J."/>
            <person name="Probst A.J."/>
            <person name="Thomas B.C."/>
            <person name="Singh A."/>
            <person name="Wilkins M.J."/>
            <person name="Karaoz U."/>
            <person name="Brodie E.L."/>
            <person name="Williams K.H."/>
            <person name="Hubbard S.S."/>
            <person name="Banfield J.F."/>
        </authorList>
    </citation>
    <scope>NUCLEOTIDE SEQUENCE [LARGE SCALE GENOMIC DNA]</scope>
</reference>